<keyword evidence="2" id="KW-1185">Reference proteome</keyword>
<name>A0ABP6EHV4_9ACTN</name>
<organism evidence="1 2">
    <name type="scientific">Nonomuraea recticatena</name>
    <dbReference type="NCBI Taxonomy" id="46178"/>
    <lineage>
        <taxon>Bacteria</taxon>
        <taxon>Bacillati</taxon>
        <taxon>Actinomycetota</taxon>
        <taxon>Actinomycetes</taxon>
        <taxon>Streptosporangiales</taxon>
        <taxon>Streptosporangiaceae</taxon>
        <taxon>Nonomuraea</taxon>
    </lineage>
</organism>
<gene>
    <name evidence="1" type="ORF">GCM10010412_041250</name>
</gene>
<dbReference type="RefSeq" id="WP_346148631.1">
    <property type="nucleotide sequence ID" value="NZ_BAAATE010000010.1"/>
</dbReference>
<evidence type="ECO:0000313" key="1">
    <source>
        <dbReference type="EMBL" id="GAA2665169.1"/>
    </source>
</evidence>
<dbReference type="EMBL" id="BAAATE010000010">
    <property type="protein sequence ID" value="GAA2665169.1"/>
    <property type="molecule type" value="Genomic_DNA"/>
</dbReference>
<sequence>MAEFSYPFDSGDGSAINEDQWSFMTRSWQDNGVEASGPSDTALKVSSQTDPLTLLVQPGHAFLSGFHFHLTALKSIFFADNASSNPRADRVVLRLNRELNKVTIEIKQGIPSSSPTPPPVDRSWETPEVPLATFIVRGNSNAVAPVDVTDNREYVGRRMRVDEGTSGHPAGTIAYQPSLDRWNLVKGSSVDYIASGAELASVKTSLNGHVGGADPHSMYYTASRGDARWAAKSHAHSMTYHSANASIRTENTGINWHVLLQSLICWGRVAQLSLIIGPPTSQTWGVASGQQIALIDNNAYRPVSLSVQATAWIQSNNSSEPNAVSRIAIRPDGLILFEGATYDWKAYHYLHLHVTYICNGISPW</sequence>
<reference evidence="2" key="1">
    <citation type="journal article" date="2019" name="Int. J. Syst. Evol. Microbiol.">
        <title>The Global Catalogue of Microorganisms (GCM) 10K type strain sequencing project: providing services to taxonomists for standard genome sequencing and annotation.</title>
        <authorList>
            <consortium name="The Broad Institute Genomics Platform"/>
            <consortium name="The Broad Institute Genome Sequencing Center for Infectious Disease"/>
            <person name="Wu L."/>
            <person name="Ma J."/>
        </authorList>
    </citation>
    <scope>NUCLEOTIDE SEQUENCE [LARGE SCALE GENOMIC DNA]</scope>
    <source>
        <strain evidence="2">JCM 6835</strain>
    </source>
</reference>
<accession>A0ABP6EHV4</accession>
<protein>
    <submittedName>
        <fullName evidence="1">Uncharacterized protein</fullName>
    </submittedName>
</protein>
<dbReference type="Proteomes" id="UP001501666">
    <property type="component" value="Unassembled WGS sequence"/>
</dbReference>
<proteinExistence type="predicted"/>
<evidence type="ECO:0000313" key="2">
    <source>
        <dbReference type="Proteomes" id="UP001501666"/>
    </source>
</evidence>
<comment type="caution">
    <text evidence="1">The sequence shown here is derived from an EMBL/GenBank/DDBJ whole genome shotgun (WGS) entry which is preliminary data.</text>
</comment>